<organism evidence="1 2">
    <name type="scientific">Rhizobium phaseoli</name>
    <dbReference type="NCBI Taxonomy" id="396"/>
    <lineage>
        <taxon>Bacteria</taxon>
        <taxon>Pseudomonadati</taxon>
        <taxon>Pseudomonadota</taxon>
        <taxon>Alphaproteobacteria</taxon>
        <taxon>Hyphomicrobiales</taxon>
        <taxon>Rhizobiaceae</taxon>
        <taxon>Rhizobium/Agrobacterium group</taxon>
        <taxon>Rhizobium</taxon>
    </lineage>
</organism>
<name>A0ABM6CIX7_9HYPH</name>
<keyword evidence="1" id="KW-0614">Plasmid</keyword>
<dbReference type="Pfam" id="PF07931">
    <property type="entry name" value="CPT"/>
    <property type="match status" value="1"/>
</dbReference>
<proteinExistence type="predicted"/>
<evidence type="ECO:0000313" key="1">
    <source>
        <dbReference type="EMBL" id="ANL88279.1"/>
    </source>
</evidence>
<dbReference type="Gene3D" id="3.40.50.300">
    <property type="entry name" value="P-loop containing nucleotide triphosphate hydrolases"/>
    <property type="match status" value="1"/>
</dbReference>
<gene>
    <name evidence="1" type="ORF">AMC81_PE00031</name>
</gene>
<dbReference type="EMBL" id="CP013573">
    <property type="protein sequence ID" value="ANL88279.1"/>
    <property type="molecule type" value="Genomic_DNA"/>
</dbReference>
<dbReference type="InterPro" id="IPR027417">
    <property type="entry name" value="P-loop_NTPase"/>
</dbReference>
<accession>A0ABM6CIX7</accession>
<sequence length="223" mass="24540">MQGDCGHCDLRHIPYSAHLSAGNWKADTAMSVFVLLMGFPGVGKLTIATELSSVFPAKIIDNHWFNNPILRLLDDDGATPLPKGIWEYTGRVRQAVLDAIVAYCPPPSNFIFTHAGIDGDERSARTYQQISDAARRCEALLVPIRLLCDEEELARRVSTPARRDRLKSIDAQASREKCRQARVLDPKHRFTLDLDVTAKTAEASAAAIQHHILSVAAGDFGPP</sequence>
<geneLocation type="plasmid" evidence="1 2">
    <name>pRphaN771e</name>
</geneLocation>
<dbReference type="SUPFAM" id="SSF52540">
    <property type="entry name" value="P-loop containing nucleoside triphosphate hydrolases"/>
    <property type="match status" value="1"/>
</dbReference>
<reference evidence="1 2" key="1">
    <citation type="submission" date="2015-11" db="EMBL/GenBank/DDBJ databases">
        <title>The limits of bacterial species coexistence and the symbiotic plasmid transference in sympatric Rhizobium populations.</title>
        <authorList>
            <person name="Perez-Carrascal O.M."/>
            <person name="VanInsberghe D."/>
            <person name="Juarez S."/>
            <person name="Polz M.F."/>
            <person name="Vinuesa P."/>
            <person name="Gonzalez V."/>
        </authorList>
    </citation>
    <scope>NUCLEOTIDE SEQUENCE [LARGE SCALE GENOMIC DNA]</scope>
    <source>
        <strain evidence="1 2">N771</strain>
        <plasmid evidence="1 2">pRphaN771e</plasmid>
    </source>
</reference>
<dbReference type="Proteomes" id="UP000078551">
    <property type="component" value="Plasmid pRphaN771e"/>
</dbReference>
<keyword evidence="2" id="KW-1185">Reference proteome</keyword>
<evidence type="ECO:0000313" key="2">
    <source>
        <dbReference type="Proteomes" id="UP000078551"/>
    </source>
</evidence>
<protein>
    <submittedName>
        <fullName evidence="1">AAA domain-containing protein</fullName>
    </submittedName>
</protein>